<dbReference type="FunCoup" id="A0A0D2UGI3">
    <property type="interactions" value="491"/>
</dbReference>
<evidence type="ECO:0000313" key="10">
    <source>
        <dbReference type="EMBL" id="KJE94176.1"/>
    </source>
</evidence>
<dbReference type="SMART" id="SM00968">
    <property type="entry name" value="SMC_hinge"/>
    <property type="match status" value="1"/>
</dbReference>
<dbReference type="GO" id="GO:0007062">
    <property type="term" value="P:sister chromatid cohesion"/>
    <property type="evidence" value="ECO:0007669"/>
    <property type="project" value="TreeGrafter"/>
</dbReference>
<dbReference type="Gene3D" id="1.20.1060.20">
    <property type="match status" value="1"/>
</dbReference>
<dbReference type="SUPFAM" id="SSF52540">
    <property type="entry name" value="P-loop containing nucleoside triphosphate hydrolases"/>
    <property type="match status" value="1"/>
</dbReference>
<proteinExistence type="predicted"/>
<feature type="domain" description="SMC hinge" evidence="9">
    <location>
        <begin position="350"/>
        <end position="466"/>
    </location>
</feature>
<keyword evidence="2" id="KW-0132">Cell division</keyword>
<dbReference type="OrthoDB" id="413649at2759"/>
<feature type="region of interest" description="Disordered" evidence="8">
    <location>
        <begin position="127"/>
        <end position="200"/>
    </location>
</feature>
<dbReference type="InterPro" id="IPR003395">
    <property type="entry name" value="RecF/RecN/SMC_N"/>
</dbReference>
<dbReference type="InterPro" id="IPR036277">
    <property type="entry name" value="SMC_hinge_sf"/>
</dbReference>
<name>A0A0D2UGI3_CAPO3</name>
<accession>A0A0D2UGI3</accession>
<dbReference type="Pfam" id="PF06470">
    <property type="entry name" value="SMC_hinge"/>
    <property type="match status" value="1"/>
</dbReference>
<evidence type="ECO:0000259" key="9">
    <source>
        <dbReference type="SMART" id="SM00968"/>
    </source>
</evidence>
<dbReference type="GO" id="GO:0005634">
    <property type="term" value="C:nucleus"/>
    <property type="evidence" value="ECO:0007669"/>
    <property type="project" value="UniProtKB-SubCell"/>
</dbReference>
<evidence type="ECO:0000256" key="7">
    <source>
        <dbReference type="SAM" id="Coils"/>
    </source>
</evidence>
<feature type="coiled-coil region" evidence="7">
    <location>
        <begin position="1"/>
        <end position="71"/>
    </location>
</feature>
<dbReference type="GO" id="GO:0016887">
    <property type="term" value="F:ATP hydrolysis activity"/>
    <property type="evidence" value="ECO:0007669"/>
    <property type="project" value="InterPro"/>
</dbReference>
<dbReference type="InterPro" id="IPR024704">
    <property type="entry name" value="SMC"/>
</dbReference>
<evidence type="ECO:0000256" key="3">
    <source>
        <dbReference type="ARBA" id="ARBA00022776"/>
    </source>
</evidence>
<dbReference type="PIRSF" id="PIRSF005719">
    <property type="entry name" value="SMC"/>
    <property type="match status" value="1"/>
</dbReference>
<keyword evidence="3" id="KW-0498">Mitosis</keyword>
<evidence type="ECO:0000313" key="11">
    <source>
        <dbReference type="Proteomes" id="UP000008743"/>
    </source>
</evidence>
<dbReference type="GO" id="GO:0003677">
    <property type="term" value="F:DNA binding"/>
    <property type="evidence" value="ECO:0007669"/>
    <property type="project" value="TreeGrafter"/>
</dbReference>
<reference evidence="11" key="1">
    <citation type="submission" date="2011-02" db="EMBL/GenBank/DDBJ databases">
        <title>The Genome Sequence of Capsaspora owczarzaki ATCC 30864.</title>
        <authorList>
            <person name="Russ C."/>
            <person name="Cuomo C."/>
            <person name="Burger G."/>
            <person name="Gray M.W."/>
            <person name="Holland P.W.H."/>
            <person name="King N."/>
            <person name="Lang F.B.F."/>
            <person name="Roger A.J."/>
            <person name="Ruiz-Trillo I."/>
            <person name="Young S.K."/>
            <person name="Zeng Q."/>
            <person name="Gargeya S."/>
            <person name="Alvarado L."/>
            <person name="Berlin A."/>
            <person name="Chapman S.B."/>
            <person name="Chen Z."/>
            <person name="Freedman E."/>
            <person name="Gellesch M."/>
            <person name="Goldberg J."/>
            <person name="Griggs A."/>
            <person name="Gujja S."/>
            <person name="Heilman E."/>
            <person name="Heiman D."/>
            <person name="Howarth C."/>
            <person name="Mehta T."/>
            <person name="Neiman D."/>
            <person name="Pearson M."/>
            <person name="Roberts A."/>
            <person name="Saif S."/>
            <person name="Shea T."/>
            <person name="Shenoy N."/>
            <person name="Sisk P."/>
            <person name="Stolte C."/>
            <person name="Sykes S."/>
            <person name="White J."/>
            <person name="Yandava C."/>
            <person name="Haas B."/>
            <person name="Nusbaum C."/>
            <person name="Birren B."/>
        </authorList>
    </citation>
    <scope>NUCLEOTIDE SEQUENCE</scope>
    <source>
        <strain evidence="11">ATCC 30864</strain>
    </source>
</reference>
<dbReference type="Gene3D" id="3.30.70.1620">
    <property type="match status" value="1"/>
</dbReference>
<evidence type="ECO:0000256" key="1">
    <source>
        <dbReference type="ARBA" id="ARBA00004123"/>
    </source>
</evidence>
<sequence length="1147" mass="128609">MTAEKRQYKEQMAEAEKHQQLLTEKAAVRSQHMLWQLSHISTDIDAAESKLSEAVEEQEALGQRAATAEQELKVKRQAQAKVLKELSLIEHKIKVAETRSADRQPELVKLQEERAHKLNRLAKARNELAEAEEKHRTRESEIRDLERELNQVASAEAQSEVNEASSSSSSGGGKRKGKGGASSSSSSSSSSAAAAESAAAEQLQLEESQLEQYNTLREDVSRVATTVRQQLDTLERAQKTDREALERAQEQLREVDGRRKQVEDQRIALQDRQDKLERALGTHLNDIGSVSADYSKLQHELSAAESRHVEVTAKLEGTQLTLREAKADKRETERDRKMNQALEDMKRHFPGVIGRVFDLSKPTHRRYNIAVTVILGRNMDSIVVDTTKTALECIKYMKEQHIGMMTFLPLDGISVKPTDEQLRALGGSCRLLLDVIQCEPSVRRALQFACGNAVVCDTLQEARETTFGKNQRLKIVTLDGTCIHKSGLITGGLGGIDGRANRWDQQEVEKLKRERDNLTTELTELSRKRRKAADLENLRAQLNGMETRNKYLKSEAQVNREKVLAAEKDLQTLLREADKLRPEIKRKSDAIAERTSELETLRSQLHQKEDAVFADFCKTIGVANIREYEEKQLRVAQERAKRRVEFGNLQSRLRNQLEYERSRDTESGVKHLKTLISDTEKALKVLEDKAEQQKVTVDKDKQELDQLRASHKQTKARADEFDTEIKHFKKLHAAALAEQGNVSKTIAGIEAQLEQLADKRHSLFSTCKLENIEIPFVRGSIDEVMLSGARGRAAAAAAATAAAEDRADSPSGKRTRQADDDDDEEAQATTAGARGSKRGKRARVEDDAAEETAIPMDTSAGSQSQTTRAAIRQEASFELNFAALPRTLRQTPASQYEQTNAEFEEKYKALTVEIERIAAPNMKAVDRLEGVRGRLKDVEGEFLKARESALQISEKFNSVKQKRYELFNAAFTHISNTIDAIYKELTLSKSHPLGGTAYLSLESAEEPYLHGIKYNTMAPMKPFRDMSQLSGGEKTVAAVALLFAMHSFRPSPFFVLDEIDAALDNSNVYQVARFVQQRTKPTAAQASHASHLDSFQCILITHKEAFYNRADCLVGIYMDKQDETSRVMTLDLTQYPEDDGVEDSADA</sequence>
<dbReference type="Pfam" id="PF02463">
    <property type="entry name" value="SMC_N"/>
    <property type="match status" value="1"/>
</dbReference>
<organism evidence="10 11">
    <name type="scientific">Capsaspora owczarzaki (strain ATCC 30864)</name>
    <dbReference type="NCBI Taxonomy" id="595528"/>
    <lineage>
        <taxon>Eukaryota</taxon>
        <taxon>Filasterea</taxon>
        <taxon>Capsaspora</taxon>
    </lineage>
</organism>
<feature type="compositionally biased region" description="Basic and acidic residues" evidence="8">
    <location>
        <begin position="127"/>
        <end position="149"/>
    </location>
</feature>
<dbReference type="GO" id="GO:0008278">
    <property type="term" value="C:cohesin complex"/>
    <property type="evidence" value="ECO:0007669"/>
    <property type="project" value="TreeGrafter"/>
</dbReference>
<dbReference type="InterPro" id="IPR010935">
    <property type="entry name" value="SMC_hinge"/>
</dbReference>
<dbReference type="GO" id="GO:0051301">
    <property type="term" value="P:cell division"/>
    <property type="evidence" value="ECO:0007669"/>
    <property type="project" value="UniProtKB-KW"/>
</dbReference>
<dbReference type="InterPro" id="IPR027417">
    <property type="entry name" value="P-loop_NTPase"/>
</dbReference>
<evidence type="ECO:0000256" key="2">
    <source>
        <dbReference type="ARBA" id="ARBA00022618"/>
    </source>
</evidence>
<dbReference type="PANTHER" id="PTHR18937">
    <property type="entry name" value="STRUCTURAL MAINTENANCE OF CHROMOSOMES SMC FAMILY MEMBER"/>
    <property type="match status" value="1"/>
</dbReference>
<feature type="compositionally biased region" description="Low complexity" evidence="8">
    <location>
        <begin position="181"/>
        <end position="200"/>
    </location>
</feature>
<dbReference type="GO" id="GO:0005524">
    <property type="term" value="F:ATP binding"/>
    <property type="evidence" value="ECO:0007669"/>
    <property type="project" value="InterPro"/>
</dbReference>
<dbReference type="AlphaFoldDB" id="A0A0D2UGI3"/>
<keyword evidence="6" id="KW-0131">Cell cycle</keyword>
<evidence type="ECO:0000256" key="6">
    <source>
        <dbReference type="ARBA" id="ARBA00023306"/>
    </source>
</evidence>
<evidence type="ECO:0000256" key="8">
    <source>
        <dbReference type="SAM" id="MobiDB-lite"/>
    </source>
</evidence>
<dbReference type="PhylomeDB" id="A0A0D2UGI3"/>
<feature type="coiled-coil region" evidence="7">
    <location>
        <begin position="231"/>
        <end position="335"/>
    </location>
</feature>
<comment type="subcellular location">
    <subcellularLocation>
        <location evidence="1">Nucleus</location>
    </subcellularLocation>
</comment>
<dbReference type="SUPFAM" id="SSF75553">
    <property type="entry name" value="Smc hinge domain"/>
    <property type="match status" value="1"/>
</dbReference>
<dbReference type="InParanoid" id="A0A0D2UGI3"/>
<dbReference type="PANTHER" id="PTHR18937:SF12">
    <property type="entry name" value="STRUCTURAL MAINTENANCE OF CHROMOSOMES PROTEIN"/>
    <property type="match status" value="1"/>
</dbReference>
<dbReference type="Gene3D" id="3.40.50.300">
    <property type="entry name" value="P-loop containing nucleotide triphosphate hydrolases"/>
    <property type="match status" value="1"/>
</dbReference>
<gene>
    <name evidence="10" type="ORF">CAOG_004858</name>
</gene>
<dbReference type="eggNOG" id="KOG0018">
    <property type="taxonomic scope" value="Eukaryota"/>
</dbReference>
<dbReference type="EMBL" id="KE346366">
    <property type="protein sequence ID" value="KJE94176.1"/>
    <property type="molecule type" value="Genomic_DNA"/>
</dbReference>
<feature type="region of interest" description="Disordered" evidence="8">
    <location>
        <begin position="800"/>
        <end position="869"/>
    </location>
</feature>
<feature type="coiled-coil region" evidence="7">
    <location>
        <begin position="501"/>
        <end position="555"/>
    </location>
</feature>
<keyword evidence="5" id="KW-0539">Nucleus</keyword>
<dbReference type="STRING" id="595528.A0A0D2UGI3"/>
<keyword evidence="11" id="KW-1185">Reference proteome</keyword>
<dbReference type="Proteomes" id="UP000008743">
    <property type="component" value="Unassembled WGS sequence"/>
</dbReference>
<feature type="coiled-coil region" evidence="7">
    <location>
        <begin position="669"/>
        <end position="724"/>
    </location>
</feature>
<feature type="compositionally biased region" description="Low complexity" evidence="8">
    <location>
        <begin position="153"/>
        <end position="169"/>
    </location>
</feature>
<keyword evidence="4 7" id="KW-0175">Coiled coil</keyword>
<feature type="compositionally biased region" description="Polar residues" evidence="8">
    <location>
        <begin position="859"/>
        <end position="868"/>
    </location>
</feature>
<evidence type="ECO:0000256" key="4">
    <source>
        <dbReference type="ARBA" id="ARBA00023054"/>
    </source>
</evidence>
<protein>
    <recommendedName>
        <fullName evidence="9">SMC hinge domain-containing protein</fullName>
    </recommendedName>
</protein>
<evidence type="ECO:0000256" key="5">
    <source>
        <dbReference type="ARBA" id="ARBA00023242"/>
    </source>
</evidence>